<dbReference type="GO" id="GO:0005929">
    <property type="term" value="C:cilium"/>
    <property type="evidence" value="ECO:0007669"/>
    <property type="project" value="GOC"/>
</dbReference>
<dbReference type="GO" id="GO:0006465">
    <property type="term" value="P:signal peptide processing"/>
    <property type="evidence" value="ECO:0007669"/>
    <property type="project" value="InterPro"/>
</dbReference>
<feature type="domain" description="Peptidase S26" evidence="3">
    <location>
        <begin position="836"/>
        <end position="875"/>
    </location>
</feature>
<gene>
    <name evidence="4" type="ORF">CcCBS67573_g04111</name>
</gene>
<feature type="active site" evidence="1">
    <location>
        <position position="769"/>
    </location>
</feature>
<sequence length="885" mass="98916">MNGFKKSPPEADAWLNAQFQKNAPNVTKDSKTVPLMQPNAARSLTPNKAVRIPTGQTNKMVPDGKETLTSRPDSPDAKSYGDDDFDAYDEDFDAFDDAGVNEVQQALHEENERVSSKRSNTPEIPAAYEHTTNEPKPTATTPALPNHSYIHQKLMRRANDLKDMIDLDVAVFDIFEMQPLNEYEQYIRDFGSSNATQVSTQTNEDSSSLETQTDDWNVEDKWTQAPQEFLKDSDSGRPELPHLESERMAWDRQEKRAAAIQKRLNSSNLDSISLLRFVRSVGQIVDVLLEENTLGQAGYCETSESSNLRISHGMLRLGLHRVFGDYRSLIVSWSLPDKRQSRLDCKGLLAVYRVTDSKAPQQILLTDCEITSFTVPRQAPYFIIFGTEDGGIGIFDLREAKATGVYPELDVIHVPYKLPSYSIDGIYDIYQLNEAPVVGIFMVGEASETPTDALSDFKDQSVYQFYAIDEGGRVQAWTMIELSVVESQKHFESDFGLAVGGRVKLVRGSSFDLDPTIDEFQSMCITVAETIPTGSHDKFLVGTSMGEIICESRFRSAVFPRQYRTSHSTMQPLDKVTSLSFNPWHPQIFLSAFKSGQVALFAVGDDRPLITWKIQHAALQVLWSKHRPAVFFVLDAKSGLHIWDVLEQEVPPTYLIQLKEQSESNRRAVSISESPALSGPAIAANMSSSASLASSANRNASLAISYTDGDLDIHYLNEELVEQMVDESDQFLSWLSAHQRYTLWASQGLCCTLLVQKYLGDITMCTGPSMLPTFNSFGDIVVLEFLTWRWKRQVDLGDVVVAISPLNAQRIVCKRVLGLPGDTVRKDPSVSDEVIVVPPGHVWLQGDNLSHSTDSRTYGPVPMGLLKGKVLFKLWPEIVRINKNP</sequence>
<dbReference type="GO" id="GO:0045503">
    <property type="term" value="F:dynein light chain binding"/>
    <property type="evidence" value="ECO:0007669"/>
    <property type="project" value="InterPro"/>
</dbReference>
<dbReference type="GO" id="GO:0016020">
    <property type="term" value="C:membrane"/>
    <property type="evidence" value="ECO:0007669"/>
    <property type="project" value="InterPro"/>
</dbReference>
<dbReference type="InterPro" id="IPR019533">
    <property type="entry name" value="Peptidase_S26"/>
</dbReference>
<protein>
    <recommendedName>
        <fullName evidence="3">Peptidase S26 domain-containing protein</fullName>
    </recommendedName>
</protein>
<accession>A0A507FH06</accession>
<evidence type="ECO:0000259" key="3">
    <source>
        <dbReference type="Pfam" id="PF10502"/>
    </source>
</evidence>
<proteinExistence type="predicted"/>
<keyword evidence="5" id="KW-1185">Reference proteome</keyword>
<reference evidence="4 5" key="1">
    <citation type="journal article" date="2019" name="Sci. Rep.">
        <title>Comparative genomics of chytrid fungi reveal insights into the obligate biotrophic and pathogenic lifestyle of Synchytrium endobioticum.</title>
        <authorList>
            <person name="van de Vossenberg B.T.L.H."/>
            <person name="Warris S."/>
            <person name="Nguyen H.D.T."/>
            <person name="van Gent-Pelzer M.P.E."/>
            <person name="Joly D.L."/>
            <person name="van de Geest H.C."/>
            <person name="Bonants P.J.M."/>
            <person name="Smith D.S."/>
            <person name="Levesque C.A."/>
            <person name="van der Lee T.A.J."/>
        </authorList>
    </citation>
    <scope>NUCLEOTIDE SEQUENCE [LARGE SCALE GENOMIC DNA]</scope>
    <source>
        <strain evidence="4 5">CBS 675.73</strain>
    </source>
</reference>
<evidence type="ECO:0000313" key="4">
    <source>
        <dbReference type="EMBL" id="TPX74628.1"/>
    </source>
</evidence>
<dbReference type="Gene3D" id="2.10.109.10">
    <property type="entry name" value="Umud Fragment, subunit A"/>
    <property type="match status" value="1"/>
</dbReference>
<feature type="compositionally biased region" description="Basic and acidic residues" evidence="2">
    <location>
        <begin position="62"/>
        <end position="81"/>
    </location>
</feature>
<dbReference type="SUPFAM" id="SSF51306">
    <property type="entry name" value="LexA/Signal peptidase"/>
    <property type="match status" value="1"/>
</dbReference>
<organism evidence="4 5">
    <name type="scientific">Chytriomyces confervae</name>
    <dbReference type="NCBI Taxonomy" id="246404"/>
    <lineage>
        <taxon>Eukaryota</taxon>
        <taxon>Fungi</taxon>
        <taxon>Fungi incertae sedis</taxon>
        <taxon>Chytridiomycota</taxon>
        <taxon>Chytridiomycota incertae sedis</taxon>
        <taxon>Chytridiomycetes</taxon>
        <taxon>Chytridiales</taxon>
        <taxon>Chytriomycetaceae</taxon>
        <taxon>Chytriomyces</taxon>
    </lineage>
</organism>
<dbReference type="SUPFAM" id="SSF50978">
    <property type="entry name" value="WD40 repeat-like"/>
    <property type="match status" value="1"/>
</dbReference>
<dbReference type="AlphaFoldDB" id="A0A507FH06"/>
<dbReference type="InterPro" id="IPR000223">
    <property type="entry name" value="Pept_S26A_signal_pept_1"/>
</dbReference>
<evidence type="ECO:0000256" key="1">
    <source>
        <dbReference type="PIRSR" id="PIRSR600223-1"/>
    </source>
</evidence>
<name>A0A507FH06_9FUNG</name>
<dbReference type="InterPro" id="IPR042505">
    <property type="entry name" value="DYNC2I1"/>
</dbReference>
<feature type="domain" description="Peptidase S26" evidence="3">
    <location>
        <begin position="750"/>
        <end position="825"/>
    </location>
</feature>
<dbReference type="InterPro" id="IPR036286">
    <property type="entry name" value="LexA/Signal_pep-like_sf"/>
</dbReference>
<dbReference type="EMBL" id="QEAP01000116">
    <property type="protein sequence ID" value="TPX74628.1"/>
    <property type="molecule type" value="Genomic_DNA"/>
</dbReference>
<dbReference type="PANTHER" id="PTHR16022:SF0">
    <property type="entry name" value="CYTOPLASMIC DYNEIN 2 INTERMEDIATE CHAIN 1"/>
    <property type="match status" value="1"/>
</dbReference>
<comment type="caution">
    <text evidence="4">The sequence shown here is derived from an EMBL/GenBank/DDBJ whole genome shotgun (WGS) entry which is preliminary data.</text>
</comment>
<dbReference type="PANTHER" id="PTHR16022">
    <property type="entry name" value="WD REPEAT DOMAIN 60"/>
    <property type="match status" value="1"/>
</dbReference>
<feature type="region of interest" description="Disordered" evidence="2">
    <location>
        <begin position="21"/>
        <end position="84"/>
    </location>
</feature>
<dbReference type="InterPro" id="IPR036322">
    <property type="entry name" value="WD40_repeat_dom_sf"/>
</dbReference>
<feature type="active site" evidence="1">
    <location>
        <position position="814"/>
    </location>
</feature>
<dbReference type="Pfam" id="PF10502">
    <property type="entry name" value="Peptidase_S26"/>
    <property type="match status" value="2"/>
</dbReference>
<dbReference type="GO" id="GO:0045504">
    <property type="term" value="F:dynein heavy chain binding"/>
    <property type="evidence" value="ECO:0007669"/>
    <property type="project" value="InterPro"/>
</dbReference>
<dbReference type="InterPro" id="IPR015943">
    <property type="entry name" value="WD40/YVTN_repeat-like_dom_sf"/>
</dbReference>
<dbReference type="PRINTS" id="PR00727">
    <property type="entry name" value="LEADERPTASE"/>
</dbReference>
<dbReference type="CDD" id="cd06530">
    <property type="entry name" value="S26_SPase_I"/>
    <property type="match status" value="1"/>
</dbReference>
<evidence type="ECO:0000313" key="5">
    <source>
        <dbReference type="Proteomes" id="UP000320333"/>
    </source>
</evidence>
<dbReference type="STRING" id="246404.A0A507FH06"/>
<dbReference type="Gene3D" id="2.130.10.10">
    <property type="entry name" value="YVTN repeat-like/Quinoprotein amine dehydrogenase"/>
    <property type="match status" value="1"/>
</dbReference>
<dbReference type="GO" id="GO:0042073">
    <property type="term" value="P:intraciliary transport"/>
    <property type="evidence" value="ECO:0007669"/>
    <property type="project" value="InterPro"/>
</dbReference>
<dbReference type="GO" id="GO:0004252">
    <property type="term" value="F:serine-type endopeptidase activity"/>
    <property type="evidence" value="ECO:0007669"/>
    <property type="project" value="InterPro"/>
</dbReference>
<dbReference type="Proteomes" id="UP000320333">
    <property type="component" value="Unassembled WGS sequence"/>
</dbReference>
<dbReference type="GO" id="GO:0005868">
    <property type="term" value="C:cytoplasmic dynein complex"/>
    <property type="evidence" value="ECO:0007669"/>
    <property type="project" value="InterPro"/>
</dbReference>
<evidence type="ECO:0000256" key="2">
    <source>
        <dbReference type="SAM" id="MobiDB-lite"/>
    </source>
</evidence>
<dbReference type="OrthoDB" id="2162425at2759"/>